<proteinExistence type="predicted"/>
<reference evidence="1" key="2">
    <citation type="journal article" date="2015" name="Fish Shellfish Immunol.">
        <title>Early steps in the European eel (Anguilla anguilla)-Vibrio vulnificus interaction in the gills: Role of the RtxA13 toxin.</title>
        <authorList>
            <person name="Callol A."/>
            <person name="Pajuelo D."/>
            <person name="Ebbesson L."/>
            <person name="Teles M."/>
            <person name="MacKenzie S."/>
            <person name="Amaro C."/>
        </authorList>
    </citation>
    <scope>NUCLEOTIDE SEQUENCE</scope>
</reference>
<organism evidence="1">
    <name type="scientific">Anguilla anguilla</name>
    <name type="common">European freshwater eel</name>
    <name type="synonym">Muraena anguilla</name>
    <dbReference type="NCBI Taxonomy" id="7936"/>
    <lineage>
        <taxon>Eukaryota</taxon>
        <taxon>Metazoa</taxon>
        <taxon>Chordata</taxon>
        <taxon>Craniata</taxon>
        <taxon>Vertebrata</taxon>
        <taxon>Euteleostomi</taxon>
        <taxon>Actinopterygii</taxon>
        <taxon>Neopterygii</taxon>
        <taxon>Teleostei</taxon>
        <taxon>Anguilliformes</taxon>
        <taxon>Anguillidae</taxon>
        <taxon>Anguilla</taxon>
    </lineage>
</organism>
<evidence type="ECO:0000313" key="1">
    <source>
        <dbReference type="EMBL" id="JAH29655.1"/>
    </source>
</evidence>
<dbReference type="EMBL" id="GBXM01078922">
    <property type="protein sequence ID" value="JAH29655.1"/>
    <property type="molecule type" value="Transcribed_RNA"/>
</dbReference>
<accession>A0A0E9RMG8</accession>
<reference evidence="1" key="1">
    <citation type="submission" date="2014-11" db="EMBL/GenBank/DDBJ databases">
        <authorList>
            <person name="Amaro Gonzalez C."/>
        </authorList>
    </citation>
    <scope>NUCLEOTIDE SEQUENCE</scope>
</reference>
<sequence length="13" mass="1577">MRARRQDLACEDL</sequence>
<protein>
    <submittedName>
        <fullName evidence="1">Uncharacterized protein</fullName>
    </submittedName>
</protein>
<name>A0A0E9RMG8_ANGAN</name>